<keyword evidence="3" id="KW-1185">Reference proteome</keyword>
<dbReference type="InterPro" id="IPR028973">
    <property type="entry name" value="PhnB-like"/>
</dbReference>
<dbReference type="PANTHER" id="PTHR33990">
    <property type="entry name" value="PROTEIN YJDN-RELATED"/>
    <property type="match status" value="1"/>
</dbReference>
<dbReference type="SUPFAM" id="SSF54593">
    <property type="entry name" value="Glyoxalase/Bleomycin resistance protein/Dihydroxybiphenyl dioxygenase"/>
    <property type="match status" value="1"/>
</dbReference>
<name>A0A1M7PZ22_9BACT</name>
<dbReference type="InterPro" id="IPR029068">
    <property type="entry name" value="Glyas_Bleomycin-R_OHBP_Dase"/>
</dbReference>
<dbReference type="Proteomes" id="UP000184513">
    <property type="component" value="Unassembled WGS sequence"/>
</dbReference>
<dbReference type="PANTHER" id="PTHR33990:SF1">
    <property type="entry name" value="PROTEIN YJDN"/>
    <property type="match status" value="1"/>
</dbReference>
<dbReference type="Pfam" id="PF06983">
    <property type="entry name" value="3-dmu-9_3-mt"/>
    <property type="match status" value="1"/>
</dbReference>
<sequence>MPEIRFRRKKIDKNNRTMKTNPYLNFDGQAEEAFRFYQSVFGGELTVMKMSEAPNVDKLPEEERNRIMHISLPIGKDTILMASDILPSMGHTLKKGNNLYISIHPESKEEADRLFAGLSDGGEIEMVLEKQFWGDYFGSFSDKFGVLWMVNYSDEA</sequence>
<dbReference type="Gene3D" id="3.10.180.10">
    <property type="entry name" value="2,3-Dihydroxybiphenyl 1,2-Dioxygenase, domain 1"/>
    <property type="match status" value="1"/>
</dbReference>
<organism evidence="2 3">
    <name type="scientific">Cyclobacterium lianum</name>
    <dbReference type="NCBI Taxonomy" id="388280"/>
    <lineage>
        <taxon>Bacteria</taxon>
        <taxon>Pseudomonadati</taxon>
        <taxon>Bacteroidota</taxon>
        <taxon>Cytophagia</taxon>
        <taxon>Cytophagales</taxon>
        <taxon>Cyclobacteriaceae</taxon>
        <taxon>Cyclobacterium</taxon>
    </lineage>
</organism>
<dbReference type="EMBL" id="FRCY01000012">
    <property type="protein sequence ID" value="SHN22890.1"/>
    <property type="molecule type" value="Genomic_DNA"/>
</dbReference>
<accession>A0A1M7PZ22</accession>
<dbReference type="CDD" id="cd06588">
    <property type="entry name" value="PhnB_like"/>
    <property type="match status" value="1"/>
</dbReference>
<feature type="domain" description="PhnB-like" evidence="1">
    <location>
        <begin position="19"/>
        <end position="150"/>
    </location>
</feature>
<evidence type="ECO:0000259" key="1">
    <source>
        <dbReference type="Pfam" id="PF06983"/>
    </source>
</evidence>
<proteinExistence type="predicted"/>
<dbReference type="STRING" id="388280.SAMN04488057_11227"/>
<evidence type="ECO:0000313" key="2">
    <source>
        <dbReference type="EMBL" id="SHN22890.1"/>
    </source>
</evidence>
<protein>
    <submittedName>
        <fullName evidence="2">PhnB protein</fullName>
    </submittedName>
</protein>
<dbReference type="AlphaFoldDB" id="A0A1M7PZ22"/>
<reference evidence="2 3" key="1">
    <citation type="submission" date="2016-11" db="EMBL/GenBank/DDBJ databases">
        <authorList>
            <person name="Jaros S."/>
            <person name="Januszkiewicz K."/>
            <person name="Wedrychowicz H."/>
        </authorList>
    </citation>
    <scope>NUCLEOTIDE SEQUENCE [LARGE SCALE GENOMIC DNA]</scope>
    <source>
        <strain evidence="2 3">CGMCC 1.6102</strain>
    </source>
</reference>
<gene>
    <name evidence="2" type="ORF">SAMN04488057_11227</name>
</gene>
<evidence type="ECO:0000313" key="3">
    <source>
        <dbReference type="Proteomes" id="UP000184513"/>
    </source>
</evidence>